<reference evidence="1 2" key="2">
    <citation type="submission" date="2018-11" db="EMBL/GenBank/DDBJ databases">
        <authorList>
            <consortium name="Pathogen Informatics"/>
        </authorList>
    </citation>
    <scope>NUCLEOTIDE SEQUENCE [LARGE SCALE GENOMIC DNA]</scope>
</reference>
<gene>
    <name evidence="1" type="ORF">HNAJ_LOCUS8603</name>
</gene>
<dbReference type="OrthoDB" id="6257990at2759"/>
<keyword evidence="2" id="KW-1185">Reference proteome</keyword>
<proteinExistence type="predicted"/>
<name>A0A0R3TMQ1_RODNA</name>
<sequence length="165" mass="19262">IDNIILSPRLKTSYFRCNSFLTFHFLTLEAIFQRNYTIEYQGKRQTLGENIGGLIELATEGQGGFFHMIARGYTFSNGLNTRVEWTEDGERKYHENLHSQEGELKLYPDIEELSNWTVSANRIVTEDVYPDVKDNETVIYRWILPNQNPTDVLVDLFRIIGEYSQ</sequence>
<evidence type="ECO:0000313" key="3">
    <source>
        <dbReference type="WBParaSite" id="HNAJ_0000860701-mRNA-1"/>
    </source>
</evidence>
<accession>A0A0R3TMQ1</accession>
<organism evidence="3">
    <name type="scientific">Rodentolepis nana</name>
    <name type="common">Dwarf tapeworm</name>
    <name type="synonym">Hymenolepis nana</name>
    <dbReference type="NCBI Taxonomy" id="102285"/>
    <lineage>
        <taxon>Eukaryota</taxon>
        <taxon>Metazoa</taxon>
        <taxon>Spiralia</taxon>
        <taxon>Lophotrochozoa</taxon>
        <taxon>Platyhelminthes</taxon>
        <taxon>Cestoda</taxon>
        <taxon>Eucestoda</taxon>
        <taxon>Cyclophyllidea</taxon>
        <taxon>Hymenolepididae</taxon>
        <taxon>Rodentolepis</taxon>
    </lineage>
</organism>
<dbReference type="EMBL" id="UZAE01012335">
    <property type="protein sequence ID" value="VDO04622.1"/>
    <property type="molecule type" value="Genomic_DNA"/>
</dbReference>
<evidence type="ECO:0000313" key="1">
    <source>
        <dbReference type="EMBL" id="VDO04622.1"/>
    </source>
</evidence>
<reference evidence="3" key="1">
    <citation type="submission" date="2017-02" db="UniProtKB">
        <authorList>
            <consortium name="WormBaseParasite"/>
        </authorList>
    </citation>
    <scope>IDENTIFICATION</scope>
</reference>
<dbReference type="AlphaFoldDB" id="A0A0R3TMQ1"/>
<evidence type="ECO:0000313" key="2">
    <source>
        <dbReference type="Proteomes" id="UP000278807"/>
    </source>
</evidence>
<dbReference type="WBParaSite" id="HNAJ_0000860701-mRNA-1">
    <property type="protein sequence ID" value="HNAJ_0000860701-mRNA-1"/>
    <property type="gene ID" value="HNAJ_0000860701"/>
</dbReference>
<dbReference type="Proteomes" id="UP000278807">
    <property type="component" value="Unassembled WGS sequence"/>
</dbReference>
<protein>
    <submittedName>
        <fullName evidence="3">DUF4178 domain-containing protein</fullName>
    </submittedName>
</protein>